<dbReference type="EMBL" id="JAPFIT010000023">
    <property type="protein sequence ID" value="MDC5742450.1"/>
    <property type="molecule type" value="Genomic_DNA"/>
</dbReference>
<sequence length="268" mass="29792">MKKCVIASLVALMVGCTTLDSESSFTDVVAQVETKQNYYLVEGKSFSPDVEVSKGAQLTQSNLALNYVAPHHQAQVPSSFIVMEVKYFKNYSEYKYVELDGKEIPLKSLAPTAETCSDICTQRQLFRFDVSEASLLKGEQQGLRFAIASSEQNKVFFDVAAGYIKAIRNSIDNQPAPNSAAIAAPVVASPVISQSIAEKSKPQEMAMYWYEQLDSKQQENVTNWAVSNRKSSAAKLETANQAEQMFSYWFNQASETEKKMILVDLISK</sequence>
<dbReference type="OrthoDB" id="6214057at2"/>
<reference evidence="2" key="2">
    <citation type="submission" date="2022-11" db="EMBL/GenBank/DDBJ databases">
        <title>Role of the vibriolysin VemA secreted by the emergent pathogen Vibrio europaeus in the colonization of Manila clam mucus.</title>
        <authorList>
            <person name="Martinez C."/>
            <person name="Rodriguez S."/>
            <person name="Vences A."/>
            <person name="Barja J.L."/>
            <person name="Toranzo A.E."/>
            <person name="Dubert J."/>
        </authorList>
    </citation>
    <scope>NUCLEOTIDE SEQUENCE</scope>
    <source>
        <strain evidence="2">3454</strain>
    </source>
</reference>
<evidence type="ECO:0000313" key="5">
    <source>
        <dbReference type="Proteomes" id="UP001150001"/>
    </source>
</evidence>
<dbReference type="Proteomes" id="UP001150001">
    <property type="component" value="Unassembled WGS sequence"/>
</dbReference>
<dbReference type="PROSITE" id="PS51257">
    <property type="entry name" value="PROKAR_LIPOPROTEIN"/>
    <property type="match status" value="1"/>
</dbReference>
<evidence type="ECO:0000313" key="3">
    <source>
        <dbReference type="EMBL" id="OAN01149.1"/>
    </source>
</evidence>
<evidence type="ECO:0000313" key="2">
    <source>
        <dbReference type="EMBL" id="MDC5742450.1"/>
    </source>
</evidence>
<dbReference type="AlphaFoldDB" id="A0A178JHX8"/>
<evidence type="ECO:0000313" key="4">
    <source>
        <dbReference type="Proteomes" id="UP000094761"/>
    </source>
</evidence>
<protein>
    <submittedName>
        <fullName evidence="2">DUF2057 domain-containing protein</fullName>
    </submittedName>
</protein>
<dbReference type="GeneID" id="78075738"/>
<accession>A0A178JHX8</accession>
<evidence type="ECO:0000256" key="1">
    <source>
        <dbReference type="SAM" id="SignalP"/>
    </source>
</evidence>
<name>A0A178JHX8_9VIBR</name>
<comment type="caution">
    <text evidence="3">The sequence shown here is derived from an EMBL/GenBank/DDBJ whole genome shotgun (WGS) entry which is preliminary data.</text>
</comment>
<keyword evidence="5" id="KW-1185">Reference proteome</keyword>
<proteinExistence type="predicted"/>
<reference evidence="3 4" key="1">
    <citation type="submission" date="2016-03" db="EMBL/GenBank/DDBJ databases">
        <title>Draft genome sequence of the Vibrio tubiashii subs. europaeus.</title>
        <authorList>
            <person name="Spinard E."/>
            <person name="Dubert J."/>
            <person name="Nelson D.R."/>
            <person name="Barja J.L."/>
        </authorList>
    </citation>
    <scope>NUCLEOTIDE SEQUENCE [LARGE SCALE GENOMIC DNA]</scope>
    <source>
        <strain evidence="4">PP-638</strain>
        <strain evidence="3">PP2-638</strain>
    </source>
</reference>
<dbReference type="EMBL" id="LUAX01000001">
    <property type="protein sequence ID" value="OAN01149.1"/>
    <property type="molecule type" value="Genomic_DNA"/>
</dbReference>
<organism evidence="3 4">
    <name type="scientific">Vibrio europaeus</name>
    <dbReference type="NCBI Taxonomy" id="300876"/>
    <lineage>
        <taxon>Bacteria</taxon>
        <taxon>Pseudomonadati</taxon>
        <taxon>Pseudomonadota</taxon>
        <taxon>Gammaproteobacteria</taxon>
        <taxon>Vibrionales</taxon>
        <taxon>Vibrionaceae</taxon>
        <taxon>Vibrio</taxon>
        <taxon>Vibrio oreintalis group</taxon>
    </lineage>
</organism>
<keyword evidence="1" id="KW-0732">Signal</keyword>
<feature type="chain" id="PRO_5044550787" evidence="1">
    <location>
        <begin position="20"/>
        <end position="268"/>
    </location>
</feature>
<dbReference type="Proteomes" id="UP000094761">
    <property type="component" value="Unassembled WGS sequence"/>
</dbReference>
<dbReference type="RefSeq" id="WP_069667001.1">
    <property type="nucleotide sequence ID" value="NZ_JAPFIM010000026.1"/>
</dbReference>
<gene>
    <name evidence="3" type="ORF">AZ468_08555</name>
    <name evidence="2" type="ORF">OPW20_20485</name>
</gene>
<feature type="signal peptide" evidence="1">
    <location>
        <begin position="1"/>
        <end position="19"/>
    </location>
</feature>